<evidence type="ECO:0000256" key="1">
    <source>
        <dbReference type="SAM" id="Phobius"/>
    </source>
</evidence>
<dbReference type="AlphaFoldDB" id="A0A841TE08"/>
<dbReference type="RefSeq" id="WP_185180927.1">
    <property type="nucleotide sequence ID" value="NZ_CBCSEP010000020.1"/>
</dbReference>
<dbReference type="Gene3D" id="3.10.450.40">
    <property type="match status" value="2"/>
</dbReference>
<dbReference type="Proteomes" id="UP000574133">
    <property type="component" value="Unassembled WGS sequence"/>
</dbReference>
<keyword evidence="1" id="KW-1133">Transmembrane helix</keyword>
<proteinExistence type="predicted"/>
<sequence length="175" mass="20312">MSLSRMEERRRDPVMSARRWTLLILGFLVFLCVIFVIYIKSAGADYQNEKNGAIRLAKQEAGIVKPAEAVKHVWEESVWVVSGKDADGVKWFVWERQDGLVKERADDGLSEDEAKQRFTEEHPGKQIVRVMPGWFENQPAWEIRYISDPETERQAIDFYAFKDGMKLKTYDLPGK</sequence>
<dbReference type="Pfam" id="PF17881">
    <property type="entry name" value="TseB"/>
    <property type="match status" value="1"/>
</dbReference>
<dbReference type="SUPFAM" id="SSF54403">
    <property type="entry name" value="Cystatin/monellin"/>
    <property type="match status" value="2"/>
</dbReference>
<feature type="transmembrane region" description="Helical" evidence="1">
    <location>
        <begin position="20"/>
        <end position="39"/>
    </location>
</feature>
<evidence type="ECO:0000259" key="2">
    <source>
        <dbReference type="Pfam" id="PF17881"/>
    </source>
</evidence>
<dbReference type="InterPro" id="IPR046350">
    <property type="entry name" value="Cystatin_sf"/>
</dbReference>
<keyword evidence="1" id="KW-0812">Transmembrane</keyword>
<feature type="domain" description="Cell wall elongation regulator TseB-like" evidence="2">
    <location>
        <begin position="53"/>
        <end position="94"/>
    </location>
</feature>
<keyword evidence="1" id="KW-0472">Membrane</keyword>
<dbReference type="EMBL" id="JACJVN010000099">
    <property type="protein sequence ID" value="MBB6679673.1"/>
    <property type="molecule type" value="Genomic_DNA"/>
</dbReference>
<evidence type="ECO:0000313" key="4">
    <source>
        <dbReference type="Proteomes" id="UP000574133"/>
    </source>
</evidence>
<protein>
    <submittedName>
        <fullName evidence="3">DUF5590 domain-containing protein</fullName>
    </submittedName>
</protein>
<name>A0A841TE08_9BACL</name>
<evidence type="ECO:0000313" key="3">
    <source>
        <dbReference type="EMBL" id="MBB6679673.1"/>
    </source>
</evidence>
<keyword evidence="4" id="KW-1185">Reference proteome</keyword>
<organism evidence="3 4">
    <name type="scientific">Cohnella lubricantis</name>
    <dbReference type="NCBI Taxonomy" id="2163172"/>
    <lineage>
        <taxon>Bacteria</taxon>
        <taxon>Bacillati</taxon>
        <taxon>Bacillota</taxon>
        <taxon>Bacilli</taxon>
        <taxon>Bacillales</taxon>
        <taxon>Paenibacillaceae</taxon>
        <taxon>Cohnella</taxon>
    </lineage>
</organism>
<reference evidence="3 4" key="1">
    <citation type="submission" date="2020-08" db="EMBL/GenBank/DDBJ databases">
        <title>Cohnella phylogeny.</title>
        <authorList>
            <person name="Dunlap C."/>
        </authorList>
    </citation>
    <scope>NUCLEOTIDE SEQUENCE [LARGE SCALE GENOMIC DNA]</scope>
    <source>
        <strain evidence="3 4">DSM 103658</strain>
    </source>
</reference>
<comment type="caution">
    <text evidence="3">The sequence shown here is derived from an EMBL/GenBank/DDBJ whole genome shotgun (WGS) entry which is preliminary data.</text>
</comment>
<gene>
    <name evidence="3" type="ORF">H4Q31_20530</name>
</gene>
<accession>A0A841TE08</accession>
<dbReference type="InterPro" id="IPR041401">
    <property type="entry name" value="TseB-like_dom"/>
</dbReference>